<dbReference type="Proteomes" id="UP001175271">
    <property type="component" value="Unassembled WGS sequence"/>
</dbReference>
<sequence length="237" mass="26715">MARRSDEDEGIVDSDFVYEESGKPRLESDVLVTEFHKTADSDDRSTLSVSSTSTVFDSEIVFGPSLRRMEGAEEENEIVFCTDDDYLKELAGKWDSSEGSVVEVEKFLCRSTLEFHEQMELIEPGDFRLYPLGGSVEITAQNLKNPDLKRDFAIGYKTPSGELVRFDVASTTSDGRKLFYVESVDSESPLFPSIASLLTFYAMNSGYLSLRLKQFIRFPIGSVMKKERAKSQMVLNK</sequence>
<organism evidence="1 2">
    <name type="scientific">Steinernema hermaphroditum</name>
    <dbReference type="NCBI Taxonomy" id="289476"/>
    <lineage>
        <taxon>Eukaryota</taxon>
        <taxon>Metazoa</taxon>
        <taxon>Ecdysozoa</taxon>
        <taxon>Nematoda</taxon>
        <taxon>Chromadorea</taxon>
        <taxon>Rhabditida</taxon>
        <taxon>Tylenchina</taxon>
        <taxon>Panagrolaimomorpha</taxon>
        <taxon>Strongyloidoidea</taxon>
        <taxon>Steinernematidae</taxon>
        <taxon>Steinernema</taxon>
    </lineage>
</organism>
<dbReference type="AlphaFoldDB" id="A0AA39IKF1"/>
<keyword evidence="2" id="KW-1185">Reference proteome</keyword>
<name>A0AA39IKF1_9BILA</name>
<comment type="caution">
    <text evidence="1">The sequence shown here is derived from an EMBL/GenBank/DDBJ whole genome shotgun (WGS) entry which is preliminary data.</text>
</comment>
<evidence type="ECO:0000313" key="2">
    <source>
        <dbReference type="Proteomes" id="UP001175271"/>
    </source>
</evidence>
<protein>
    <submittedName>
        <fullName evidence="1">Uncharacterized protein</fullName>
    </submittedName>
</protein>
<reference evidence="1" key="1">
    <citation type="submission" date="2023-06" db="EMBL/GenBank/DDBJ databases">
        <title>Genomic analysis of the entomopathogenic nematode Steinernema hermaphroditum.</title>
        <authorList>
            <person name="Schwarz E.M."/>
            <person name="Heppert J.K."/>
            <person name="Baniya A."/>
            <person name="Schwartz H.T."/>
            <person name="Tan C.-H."/>
            <person name="Antoshechkin I."/>
            <person name="Sternberg P.W."/>
            <person name="Goodrich-Blair H."/>
            <person name="Dillman A.R."/>
        </authorList>
    </citation>
    <scope>NUCLEOTIDE SEQUENCE</scope>
    <source>
        <strain evidence="1">PS9179</strain>
        <tissue evidence="1">Whole animal</tissue>
    </source>
</reference>
<gene>
    <name evidence="1" type="ORF">QR680_008841</name>
</gene>
<proteinExistence type="predicted"/>
<accession>A0AA39IKF1</accession>
<evidence type="ECO:0000313" key="1">
    <source>
        <dbReference type="EMBL" id="KAK0424768.1"/>
    </source>
</evidence>
<dbReference type="EMBL" id="JAUCMV010000001">
    <property type="protein sequence ID" value="KAK0424768.1"/>
    <property type="molecule type" value="Genomic_DNA"/>
</dbReference>